<accession>A0A0E9WRF4</accession>
<organism evidence="1">
    <name type="scientific">Anguilla anguilla</name>
    <name type="common">European freshwater eel</name>
    <name type="synonym">Muraena anguilla</name>
    <dbReference type="NCBI Taxonomy" id="7936"/>
    <lineage>
        <taxon>Eukaryota</taxon>
        <taxon>Metazoa</taxon>
        <taxon>Chordata</taxon>
        <taxon>Craniata</taxon>
        <taxon>Vertebrata</taxon>
        <taxon>Euteleostomi</taxon>
        <taxon>Actinopterygii</taxon>
        <taxon>Neopterygii</taxon>
        <taxon>Teleostei</taxon>
        <taxon>Anguilliformes</taxon>
        <taxon>Anguillidae</taxon>
        <taxon>Anguilla</taxon>
    </lineage>
</organism>
<proteinExistence type="predicted"/>
<protein>
    <submittedName>
        <fullName evidence="1">Uncharacterized protein</fullName>
    </submittedName>
</protein>
<name>A0A0E9WRF4_ANGAN</name>
<reference evidence="1" key="1">
    <citation type="submission" date="2014-11" db="EMBL/GenBank/DDBJ databases">
        <authorList>
            <person name="Amaro Gonzalez C."/>
        </authorList>
    </citation>
    <scope>NUCLEOTIDE SEQUENCE</scope>
</reference>
<evidence type="ECO:0000313" key="1">
    <source>
        <dbReference type="EMBL" id="JAH93004.1"/>
    </source>
</evidence>
<sequence>MCIIVCKAALISRLSKFCRGAFYVKCVRLVVRTSHISTLHQESVPTAFAI</sequence>
<dbReference type="AlphaFoldDB" id="A0A0E9WRF4"/>
<reference evidence="1" key="2">
    <citation type="journal article" date="2015" name="Fish Shellfish Immunol.">
        <title>Early steps in the European eel (Anguilla anguilla)-Vibrio vulnificus interaction in the gills: Role of the RtxA13 toxin.</title>
        <authorList>
            <person name="Callol A."/>
            <person name="Pajuelo D."/>
            <person name="Ebbesson L."/>
            <person name="Teles M."/>
            <person name="MacKenzie S."/>
            <person name="Amaro C."/>
        </authorList>
    </citation>
    <scope>NUCLEOTIDE SEQUENCE</scope>
</reference>
<dbReference type="EMBL" id="GBXM01015573">
    <property type="protein sequence ID" value="JAH93004.1"/>
    <property type="molecule type" value="Transcribed_RNA"/>
</dbReference>